<evidence type="ECO:0000256" key="8">
    <source>
        <dbReference type="SAM" id="Phobius"/>
    </source>
</evidence>
<keyword evidence="11" id="KW-1185">Reference proteome</keyword>
<feature type="transmembrane region" description="Helical" evidence="8">
    <location>
        <begin position="106"/>
        <end position="125"/>
    </location>
</feature>
<dbReference type="InterPro" id="IPR036259">
    <property type="entry name" value="MFS_trans_sf"/>
</dbReference>
<feature type="transmembrane region" description="Helical" evidence="8">
    <location>
        <begin position="207"/>
        <end position="229"/>
    </location>
</feature>
<gene>
    <name evidence="10" type="ORF">Q5741_08630</name>
</gene>
<keyword evidence="6 8" id="KW-1133">Transmembrane helix</keyword>
<dbReference type="PANTHER" id="PTHR23522">
    <property type="entry name" value="BLL5896 PROTEIN"/>
    <property type="match status" value="1"/>
</dbReference>
<feature type="transmembrane region" description="Helical" evidence="8">
    <location>
        <begin position="337"/>
        <end position="358"/>
    </location>
</feature>
<feature type="transmembrane region" description="Helical" evidence="8">
    <location>
        <begin position="307"/>
        <end position="325"/>
    </location>
</feature>
<dbReference type="SUPFAM" id="SSF103473">
    <property type="entry name" value="MFS general substrate transporter"/>
    <property type="match status" value="1"/>
</dbReference>
<feature type="transmembrane region" description="Helical" evidence="8">
    <location>
        <begin position="364"/>
        <end position="387"/>
    </location>
</feature>
<evidence type="ECO:0000256" key="2">
    <source>
        <dbReference type="ARBA" id="ARBA00022448"/>
    </source>
</evidence>
<sequence length="405" mass="44609">MQQLPERQASWIPLKLHVFFIYGALSVFIGFFPLYLQEIGMNKFDIGSLLALGSIVSLAAHPFWRIAGMRSQHLSRLMILMIVLTILFAQLMFGSSSYEAMTWSAVLLYFVLTPLLTQSGSLVMGYTSQHGQSYSTYRLWASAGGGVTAAAAGVLMDKLGMVEMPTILTFLLLGSIAATSMLPRLTGRDQEAVITLRGIRSSVTNRYFIAFLLLGMTMTVTLTINTAFLPLYMIELGGTKTMVGIAILIPSLLEVAAFQLYRRYLKHKITVLFAALACFCLMSALRWELMAEAVTPLQTLWVQLLQSLTLGGFYYAGSQLALLLIPRPFRASAQAIFVLVWSGFSGVLGTLIGGWLFQSFGAQIMYKMCMIFALCAAGGFAVIWYLLRVHIYQPPLPGSKEAGTE</sequence>
<feature type="domain" description="Major facilitator superfamily associated" evidence="9">
    <location>
        <begin position="13"/>
        <end position="367"/>
    </location>
</feature>
<feature type="transmembrane region" description="Helical" evidence="8">
    <location>
        <begin position="167"/>
        <end position="186"/>
    </location>
</feature>
<comment type="caution">
    <text evidence="10">The sequence shown here is derived from an EMBL/GenBank/DDBJ whole genome shotgun (WGS) entry which is preliminary data.</text>
</comment>
<feature type="transmembrane region" description="Helical" evidence="8">
    <location>
        <begin position="269"/>
        <end position="287"/>
    </location>
</feature>
<feature type="transmembrane region" description="Helical" evidence="8">
    <location>
        <begin position="137"/>
        <end position="155"/>
    </location>
</feature>
<evidence type="ECO:0000256" key="1">
    <source>
        <dbReference type="ARBA" id="ARBA00004429"/>
    </source>
</evidence>
<evidence type="ECO:0000256" key="5">
    <source>
        <dbReference type="ARBA" id="ARBA00022692"/>
    </source>
</evidence>
<accession>A0ABT9CB49</accession>
<reference evidence="10 11" key="1">
    <citation type="submission" date="2023-07" db="EMBL/GenBank/DDBJ databases">
        <title>Paenibacillus sp. JX-17 nov. isolated from soil.</title>
        <authorList>
            <person name="Wan Y."/>
            <person name="Liu B."/>
        </authorList>
    </citation>
    <scope>NUCLEOTIDE SEQUENCE [LARGE SCALE GENOMIC DNA]</scope>
    <source>
        <strain evidence="10 11">JX-17</strain>
    </source>
</reference>
<evidence type="ECO:0000256" key="7">
    <source>
        <dbReference type="ARBA" id="ARBA00023136"/>
    </source>
</evidence>
<feature type="transmembrane region" description="Helical" evidence="8">
    <location>
        <begin position="76"/>
        <end position="94"/>
    </location>
</feature>
<name>A0ABT9CB49_9BACL</name>
<evidence type="ECO:0000259" key="9">
    <source>
        <dbReference type="Pfam" id="PF12832"/>
    </source>
</evidence>
<dbReference type="EMBL" id="JAUQTB010000003">
    <property type="protein sequence ID" value="MDO7906482.1"/>
    <property type="molecule type" value="Genomic_DNA"/>
</dbReference>
<keyword evidence="3" id="KW-1003">Cell membrane</keyword>
<evidence type="ECO:0000313" key="10">
    <source>
        <dbReference type="EMBL" id="MDO7906482.1"/>
    </source>
</evidence>
<feature type="transmembrane region" description="Helical" evidence="8">
    <location>
        <begin position="46"/>
        <end position="64"/>
    </location>
</feature>
<keyword evidence="5 8" id="KW-0812">Transmembrane</keyword>
<keyword evidence="2" id="KW-0813">Transport</keyword>
<dbReference type="Proteomes" id="UP001240171">
    <property type="component" value="Unassembled WGS sequence"/>
</dbReference>
<dbReference type="InterPro" id="IPR024989">
    <property type="entry name" value="MFS_assoc_dom"/>
</dbReference>
<dbReference type="PANTHER" id="PTHR23522:SF10">
    <property type="entry name" value="3-PHENYLPROPIONIC ACID TRANSPORTER-RELATED"/>
    <property type="match status" value="1"/>
</dbReference>
<keyword evidence="7 8" id="KW-0472">Membrane</keyword>
<dbReference type="Gene3D" id="1.20.1250.20">
    <property type="entry name" value="MFS general substrate transporter like domains"/>
    <property type="match status" value="2"/>
</dbReference>
<organism evidence="10 11">
    <name type="scientific">Paenibacillus lacisoli</name>
    <dbReference type="NCBI Taxonomy" id="3064525"/>
    <lineage>
        <taxon>Bacteria</taxon>
        <taxon>Bacillati</taxon>
        <taxon>Bacillota</taxon>
        <taxon>Bacilli</taxon>
        <taxon>Bacillales</taxon>
        <taxon>Paenibacillaceae</taxon>
        <taxon>Paenibacillus</taxon>
    </lineage>
</organism>
<keyword evidence="4" id="KW-0997">Cell inner membrane</keyword>
<evidence type="ECO:0000256" key="3">
    <source>
        <dbReference type="ARBA" id="ARBA00022475"/>
    </source>
</evidence>
<dbReference type="RefSeq" id="WP_305023669.1">
    <property type="nucleotide sequence ID" value="NZ_JAUQTB010000003.1"/>
</dbReference>
<evidence type="ECO:0000313" key="11">
    <source>
        <dbReference type="Proteomes" id="UP001240171"/>
    </source>
</evidence>
<protein>
    <submittedName>
        <fullName evidence="10">MFS transporter</fullName>
    </submittedName>
</protein>
<evidence type="ECO:0000256" key="4">
    <source>
        <dbReference type="ARBA" id="ARBA00022519"/>
    </source>
</evidence>
<feature type="transmembrane region" description="Helical" evidence="8">
    <location>
        <begin position="241"/>
        <end position="262"/>
    </location>
</feature>
<evidence type="ECO:0000256" key="6">
    <source>
        <dbReference type="ARBA" id="ARBA00022989"/>
    </source>
</evidence>
<comment type="subcellular location">
    <subcellularLocation>
        <location evidence="1">Cell inner membrane</location>
        <topology evidence="1">Multi-pass membrane protein</topology>
    </subcellularLocation>
</comment>
<proteinExistence type="predicted"/>
<feature type="transmembrane region" description="Helical" evidence="8">
    <location>
        <begin position="12"/>
        <end position="34"/>
    </location>
</feature>
<dbReference type="Pfam" id="PF12832">
    <property type="entry name" value="MFS_1_like"/>
    <property type="match status" value="1"/>
</dbReference>